<dbReference type="GO" id="GO:0016020">
    <property type="term" value="C:membrane"/>
    <property type="evidence" value="ECO:0007669"/>
    <property type="project" value="InterPro"/>
</dbReference>
<dbReference type="Pfam" id="PF16192">
    <property type="entry name" value="PMT_4TMC"/>
    <property type="match status" value="1"/>
</dbReference>
<feature type="transmembrane region" description="Helical" evidence="11">
    <location>
        <begin position="118"/>
        <end position="139"/>
    </location>
</feature>
<keyword evidence="4" id="KW-0328">Glycosyltransferase</keyword>
<evidence type="ECO:0000259" key="13">
    <source>
        <dbReference type="Pfam" id="PF13231"/>
    </source>
</evidence>
<feature type="transmembrane region" description="Helical" evidence="11">
    <location>
        <begin position="276"/>
        <end position="295"/>
    </location>
</feature>
<feature type="transmembrane region" description="Helical" evidence="11">
    <location>
        <begin position="705"/>
        <end position="722"/>
    </location>
</feature>
<feature type="transmembrane region" description="Helical" evidence="11">
    <location>
        <begin position="170"/>
        <end position="188"/>
    </location>
</feature>
<evidence type="ECO:0000313" key="16">
    <source>
        <dbReference type="Proteomes" id="UP000886743"/>
    </source>
</evidence>
<keyword evidence="7 11" id="KW-1133">Transmembrane helix</keyword>
<keyword evidence="6 11" id="KW-0812">Transmembrane</keyword>
<reference evidence="15" key="1">
    <citation type="submission" date="2020-10" db="EMBL/GenBank/DDBJ databases">
        <authorList>
            <person name="Gilroy R."/>
        </authorList>
    </citation>
    <scope>NUCLEOTIDE SEQUENCE</scope>
    <source>
        <strain evidence="15">4920</strain>
    </source>
</reference>
<accession>A0A9D1T0H5</accession>
<name>A0A9D1T0H5_9FIRM</name>
<feature type="transmembrane region" description="Helical" evidence="11">
    <location>
        <begin position="969"/>
        <end position="987"/>
    </location>
</feature>
<comment type="caution">
    <text evidence="15">The sequence shown here is derived from an EMBL/GenBank/DDBJ whole genome shotgun (WGS) entry which is preliminary data.</text>
</comment>
<comment type="subcellular location">
    <subcellularLocation>
        <location evidence="1">Endomembrane system</location>
        <topology evidence="1">Multi-pass membrane protein</topology>
    </subcellularLocation>
</comment>
<dbReference type="GO" id="GO:0012505">
    <property type="term" value="C:endomembrane system"/>
    <property type="evidence" value="ECO:0007669"/>
    <property type="project" value="UniProtKB-SubCell"/>
</dbReference>
<dbReference type="Proteomes" id="UP000886743">
    <property type="component" value="Unassembled WGS sequence"/>
</dbReference>
<evidence type="ECO:0000256" key="5">
    <source>
        <dbReference type="ARBA" id="ARBA00022679"/>
    </source>
</evidence>
<feature type="transmembrane region" description="Helical" evidence="11">
    <location>
        <begin position="728"/>
        <end position="746"/>
    </location>
</feature>
<evidence type="ECO:0000256" key="2">
    <source>
        <dbReference type="ARBA" id="ARBA00004922"/>
    </source>
</evidence>
<feature type="transmembrane region" description="Helical" evidence="11">
    <location>
        <begin position="827"/>
        <end position="852"/>
    </location>
</feature>
<feature type="domain" description="Protein O-mannosyl-transferase C-terminal four TM" evidence="14">
    <location>
        <begin position="863"/>
        <end position="1052"/>
    </location>
</feature>
<dbReference type="Pfam" id="PF13231">
    <property type="entry name" value="PMT_2"/>
    <property type="match status" value="1"/>
</dbReference>
<evidence type="ECO:0000256" key="3">
    <source>
        <dbReference type="ARBA" id="ARBA00007222"/>
    </source>
</evidence>
<feature type="transmembrane region" description="Helical" evidence="11">
    <location>
        <begin position="677"/>
        <end position="698"/>
    </location>
</feature>
<feature type="transmembrane region" description="Helical" evidence="11">
    <location>
        <begin position="380"/>
        <end position="400"/>
    </location>
</feature>
<keyword evidence="5" id="KW-0808">Transferase</keyword>
<feature type="transmembrane region" description="Helical" evidence="11">
    <location>
        <begin position="783"/>
        <end position="802"/>
    </location>
</feature>
<dbReference type="AlphaFoldDB" id="A0A9D1T0H5"/>
<feature type="transmembrane region" description="Helical" evidence="11">
    <location>
        <begin position="473"/>
        <end position="492"/>
    </location>
</feature>
<feature type="transmembrane region" description="Helical" evidence="11">
    <location>
        <begin position="146"/>
        <end position="164"/>
    </location>
</feature>
<feature type="transmembrane region" description="Helical" evidence="11">
    <location>
        <begin position="1008"/>
        <end position="1033"/>
    </location>
</feature>
<keyword evidence="8 11" id="KW-0472">Membrane</keyword>
<feature type="transmembrane region" description="Helical" evidence="11">
    <location>
        <begin position="307"/>
        <end position="327"/>
    </location>
</feature>
<feature type="domain" description="Glycosyltransferase RgtA/B/C/D-like" evidence="13">
    <location>
        <begin position="122"/>
        <end position="252"/>
    </location>
</feature>
<feature type="transmembrane region" description="Helical" evidence="11">
    <location>
        <begin position="39"/>
        <end position="58"/>
    </location>
</feature>
<evidence type="ECO:0000259" key="12">
    <source>
        <dbReference type="Pfam" id="PF02366"/>
    </source>
</evidence>
<feature type="transmembrane region" description="Helical" evidence="11">
    <location>
        <begin position="200"/>
        <end position="223"/>
    </location>
</feature>
<dbReference type="GO" id="GO:0000030">
    <property type="term" value="F:mannosyltransferase activity"/>
    <property type="evidence" value="ECO:0007669"/>
    <property type="project" value="InterPro"/>
</dbReference>
<feature type="transmembrane region" description="Helical" evidence="11">
    <location>
        <begin position="758"/>
        <end position="777"/>
    </location>
</feature>
<protein>
    <recommendedName>
        <fullName evidence="9">Polyprenol-phosphate-mannose--protein mannosyltransferase</fullName>
    </recommendedName>
    <alternativeName>
        <fullName evidence="10">Protein O-mannosyltransferase</fullName>
    </alternativeName>
</protein>
<evidence type="ECO:0000256" key="6">
    <source>
        <dbReference type="ARBA" id="ARBA00022692"/>
    </source>
</evidence>
<comment type="similarity">
    <text evidence="3">Belongs to the glycosyltransferase 39 family.</text>
</comment>
<feature type="transmembrane region" description="Helical" evidence="11">
    <location>
        <begin position="946"/>
        <end position="963"/>
    </location>
</feature>
<evidence type="ECO:0000256" key="4">
    <source>
        <dbReference type="ARBA" id="ARBA00022676"/>
    </source>
</evidence>
<dbReference type="PANTHER" id="PTHR10050">
    <property type="entry name" value="DOLICHYL-PHOSPHATE-MANNOSE--PROTEIN MANNOSYLTRANSFERASE"/>
    <property type="match status" value="1"/>
</dbReference>
<evidence type="ECO:0000256" key="7">
    <source>
        <dbReference type="ARBA" id="ARBA00022989"/>
    </source>
</evidence>
<gene>
    <name evidence="15" type="ORF">IAC74_03990</name>
</gene>
<evidence type="ECO:0000256" key="9">
    <source>
        <dbReference type="ARBA" id="ARBA00093617"/>
    </source>
</evidence>
<evidence type="ECO:0000313" key="15">
    <source>
        <dbReference type="EMBL" id="HIV02711.1"/>
    </source>
</evidence>
<feature type="transmembrane region" description="Helical" evidence="11">
    <location>
        <begin position="235"/>
        <end position="255"/>
    </location>
</feature>
<reference evidence="15" key="2">
    <citation type="journal article" date="2021" name="PeerJ">
        <title>Extensive microbial diversity within the chicken gut microbiome revealed by metagenomics and culture.</title>
        <authorList>
            <person name="Gilroy R."/>
            <person name="Ravi A."/>
            <person name="Getino M."/>
            <person name="Pursley I."/>
            <person name="Horton D.L."/>
            <person name="Alikhan N.F."/>
            <person name="Baker D."/>
            <person name="Gharbi K."/>
            <person name="Hall N."/>
            <person name="Watson M."/>
            <person name="Adriaenssens E.M."/>
            <person name="Foster-Nyarko E."/>
            <person name="Jarju S."/>
            <person name="Secka A."/>
            <person name="Antonio M."/>
            <person name="Oren A."/>
            <person name="Chaudhuri R.R."/>
            <person name="La Ragione R."/>
            <person name="Hildebrand F."/>
            <person name="Pallen M.J."/>
        </authorList>
    </citation>
    <scope>NUCLEOTIDE SEQUENCE</scope>
    <source>
        <strain evidence="15">4920</strain>
    </source>
</reference>
<feature type="transmembrane region" description="Helical" evidence="11">
    <location>
        <begin position="357"/>
        <end position="373"/>
    </location>
</feature>
<feature type="transmembrane region" description="Helical" evidence="11">
    <location>
        <begin position="412"/>
        <end position="432"/>
    </location>
</feature>
<dbReference type="GO" id="GO:0006493">
    <property type="term" value="P:protein O-linked glycosylation"/>
    <property type="evidence" value="ECO:0007669"/>
    <property type="project" value="InterPro"/>
</dbReference>
<dbReference type="InterPro" id="IPR003342">
    <property type="entry name" value="ArnT-like_N"/>
</dbReference>
<dbReference type="EMBL" id="DVOF01000118">
    <property type="protein sequence ID" value="HIV02711.1"/>
    <property type="molecule type" value="Genomic_DNA"/>
</dbReference>
<feature type="domain" description="ArnT-like N-terminal" evidence="12">
    <location>
        <begin position="627"/>
        <end position="849"/>
    </location>
</feature>
<proteinExistence type="inferred from homology"/>
<dbReference type="InterPro" id="IPR027005">
    <property type="entry name" value="PMT-like"/>
</dbReference>
<feature type="transmembrane region" description="Helical" evidence="11">
    <location>
        <begin position="922"/>
        <end position="939"/>
    </location>
</feature>
<dbReference type="InterPro" id="IPR032421">
    <property type="entry name" value="PMT_4TMC"/>
</dbReference>
<evidence type="ECO:0000256" key="8">
    <source>
        <dbReference type="ARBA" id="ARBA00023136"/>
    </source>
</evidence>
<evidence type="ECO:0000256" key="1">
    <source>
        <dbReference type="ARBA" id="ARBA00004127"/>
    </source>
</evidence>
<evidence type="ECO:0000256" key="11">
    <source>
        <dbReference type="SAM" id="Phobius"/>
    </source>
</evidence>
<feature type="transmembrane region" description="Helical" evidence="11">
    <location>
        <begin position="334"/>
        <end position="351"/>
    </location>
</feature>
<evidence type="ECO:0000259" key="14">
    <source>
        <dbReference type="Pfam" id="PF16192"/>
    </source>
</evidence>
<evidence type="ECO:0000256" key="10">
    <source>
        <dbReference type="ARBA" id="ARBA00093644"/>
    </source>
</evidence>
<organism evidence="15 16">
    <name type="scientific">Candidatus Aphodoplasma excrementigallinarum</name>
    <dbReference type="NCBI Taxonomy" id="2840673"/>
    <lineage>
        <taxon>Bacteria</taxon>
        <taxon>Bacillati</taxon>
        <taxon>Bacillota</taxon>
        <taxon>Clostridia</taxon>
        <taxon>Eubacteriales</taxon>
        <taxon>Candidatus Aphodoplasma</taxon>
    </lineage>
</organism>
<sequence>MAIVYLCLALFLLLFVLVYYSSLKPALTKPLTAKKNYSPFVLVLLLAAAVRLVVAYSFEGYAADIACFKSWAVLAYEGGLQNFYLSDVFADYPPGYIYMLWLLGALRSWFHIAQDSTLFTLMIKLPTIICDLLAGWLIYRLVHKRGNNTLALCLSFLYLINPAVIINSSAWGQVDSVFTLFVVLYIYYISEKKLLPACIFFAIGILIKPQALIFTPILLLYLYQMLFLGSDWKQALKEIGIAAASSLGLLFVLMLPFAKNLNFMPVINQYIETLASYPYASVNAYNFFALVGGIWRDSNMPFLFLSYNTWSTIFIIGIVITCVYLFIKQKGKTNLFALAAFIIIAMFTMAAKMHERYVFPALCLLACAFAYKRDTRYLGVFAILSAGQLLNTAMTLHQSVQFNTTSAPEGAFVPIVCLINIAAFVYMVYILFHEKKETASMPAPKKQIKKTNPVKEFHLMTSAPKMRLTRIDAIIMAAVTLVYAAVALFNLGDMAAPETKWDSLNRGDGFRVEFAAGTYVENMEWFTGSYEERNVTVRVGAHTDSGTQVQTYEKSLGSVFCWHSEAIAAAVDYIELETLDYDTAIQEIAFTDADGGLVTPVSVTPIGTDCGVANLMDEQALVPAEFSYKNSTYFDEIYHARTAYEYINGLTPYENTHPPLGKVLISLGILVFGMNPFGWRIVGTLFGVAMLPCIYLFAKKMFKSTPVASIAIVLFAADFMHFAQTRIATIDVYITFFIILMYYFMYDYTQKSFYDTPFARTLVPLGLSGLCMGLGIASKWTGIYAGIGLAVLFFISFGRRIYEYRKVMRDPRATKEQRDAVAPCKKYCTYTILWCLVFFVAVPAVIYALSYIPYLRAPGMEGFKSIIDNQTSMFSYHSQLTDSHPFSSPWYEWPIIARPIWYYSGELEGATRMSIASFGNPFIWWLGIGAFVYCMYKLFKDKSYSALFLIIGYLSQYLPWVGVTRVVFIYHYFTCVPFIILMLCYVARDALARSHTAAYTWRGLTVKYNTTAVLLCAYCLICVLAFCSFYPVLSGMEVSTTYIDSLKWFESWVF</sequence>
<comment type="pathway">
    <text evidence="2">Protein modification; protein glycosylation.</text>
</comment>
<dbReference type="InterPro" id="IPR038731">
    <property type="entry name" value="RgtA/B/C-like"/>
</dbReference>
<dbReference type="Pfam" id="PF02366">
    <property type="entry name" value="PMT"/>
    <property type="match status" value="1"/>
</dbReference>